<dbReference type="SUPFAM" id="SSF55785">
    <property type="entry name" value="PYP-like sensor domain (PAS domain)"/>
    <property type="match status" value="1"/>
</dbReference>
<dbReference type="InterPro" id="IPR035965">
    <property type="entry name" value="PAS-like_dom_sf"/>
</dbReference>
<dbReference type="Pfam" id="PF14598">
    <property type="entry name" value="PAS_11"/>
    <property type="match status" value="1"/>
</dbReference>
<gene>
    <name evidence="2" type="ORF">HHI36_020179</name>
</gene>
<dbReference type="EMBL" id="JABFTP020000083">
    <property type="protein sequence ID" value="KAL3275417.1"/>
    <property type="molecule type" value="Genomic_DNA"/>
</dbReference>
<dbReference type="EMBL" id="JABFTP020000083">
    <property type="protein sequence ID" value="KAL3275416.1"/>
    <property type="molecule type" value="Genomic_DNA"/>
</dbReference>
<dbReference type="InterPro" id="IPR050933">
    <property type="entry name" value="Circadian_TF"/>
</dbReference>
<keyword evidence="3" id="KW-1185">Reference proteome</keyword>
<evidence type="ECO:0000259" key="1">
    <source>
        <dbReference type="PROSITE" id="PS50112"/>
    </source>
</evidence>
<evidence type="ECO:0000313" key="3">
    <source>
        <dbReference type="Proteomes" id="UP001516400"/>
    </source>
</evidence>
<protein>
    <recommendedName>
        <fullName evidence="1">PAS domain-containing protein</fullName>
    </recommendedName>
</protein>
<comment type="caution">
    <text evidence="2">The sequence shown here is derived from an EMBL/GenBank/DDBJ whole genome shotgun (WGS) entry which is preliminary data.</text>
</comment>
<reference evidence="2" key="2">
    <citation type="submission" date="2024-03" db="EMBL/GenBank/DDBJ databases">
        <title>Genomics of ladybird beetles.</title>
        <authorList>
            <person name="Li H.-S."/>
            <person name="Huang Y.-H."/>
        </authorList>
    </citation>
    <scope>NUCLEOTIDE SEQUENCE</scope>
    <source>
        <strain evidence="2">SYSU2018</strain>
        <tissue evidence="2">Whole body of male adult</tissue>
    </source>
</reference>
<dbReference type="PANTHER" id="PTHR23042">
    <property type="entry name" value="CIRCADIAN PROTEIN CLOCK/ARNT/BMAL/PAS"/>
    <property type="match status" value="1"/>
</dbReference>
<sequence>MDIRGKYKFPCVKYRVTLVLGFLPQELLGSSLYEYFHHDDIPALSECHKTVLQSMDKLYTKNYRFKTKEGGFVNIQSEWRAFRNPWTKETEYFISKNNLIMHIKNQKILIRCQNIWTIWISSMKEIIFKKTLMMVS</sequence>
<dbReference type="AlphaFoldDB" id="A0ABD2N9R6"/>
<dbReference type="InterPro" id="IPR000014">
    <property type="entry name" value="PAS"/>
</dbReference>
<proteinExistence type="predicted"/>
<evidence type="ECO:0000313" key="2">
    <source>
        <dbReference type="EMBL" id="KAL3275416.1"/>
    </source>
</evidence>
<feature type="domain" description="PAS" evidence="1">
    <location>
        <begin position="1"/>
        <end position="55"/>
    </location>
</feature>
<organism evidence="2 3">
    <name type="scientific">Cryptolaemus montrouzieri</name>
    <dbReference type="NCBI Taxonomy" id="559131"/>
    <lineage>
        <taxon>Eukaryota</taxon>
        <taxon>Metazoa</taxon>
        <taxon>Ecdysozoa</taxon>
        <taxon>Arthropoda</taxon>
        <taxon>Hexapoda</taxon>
        <taxon>Insecta</taxon>
        <taxon>Pterygota</taxon>
        <taxon>Neoptera</taxon>
        <taxon>Endopterygota</taxon>
        <taxon>Coleoptera</taxon>
        <taxon>Polyphaga</taxon>
        <taxon>Cucujiformia</taxon>
        <taxon>Coccinelloidea</taxon>
        <taxon>Coccinellidae</taxon>
        <taxon>Scymninae</taxon>
        <taxon>Scymnini</taxon>
        <taxon>Cryptolaemus</taxon>
    </lineage>
</organism>
<dbReference type="Proteomes" id="UP001516400">
    <property type="component" value="Unassembled WGS sequence"/>
</dbReference>
<name>A0ABD2N9R6_9CUCU</name>
<dbReference type="CDD" id="cd00130">
    <property type="entry name" value="PAS"/>
    <property type="match status" value="1"/>
</dbReference>
<reference evidence="2 3" key="1">
    <citation type="journal article" date="2021" name="BMC Biol.">
        <title>Horizontally acquired antibacterial genes associated with adaptive radiation of ladybird beetles.</title>
        <authorList>
            <person name="Li H.S."/>
            <person name="Tang X.F."/>
            <person name="Huang Y.H."/>
            <person name="Xu Z.Y."/>
            <person name="Chen M.L."/>
            <person name="Du X.Y."/>
            <person name="Qiu B.Y."/>
            <person name="Chen P.T."/>
            <person name="Zhang W."/>
            <person name="Slipinski A."/>
            <person name="Escalona H.E."/>
            <person name="Waterhouse R.M."/>
            <person name="Zwick A."/>
            <person name="Pang H."/>
        </authorList>
    </citation>
    <scope>NUCLEOTIDE SEQUENCE [LARGE SCALE GENOMIC DNA]</scope>
    <source>
        <strain evidence="2">SYSU2018</strain>
    </source>
</reference>
<accession>A0ABD2N9R6</accession>
<dbReference type="Gene3D" id="3.30.450.20">
    <property type="entry name" value="PAS domain"/>
    <property type="match status" value="1"/>
</dbReference>
<dbReference type="PROSITE" id="PS50112">
    <property type="entry name" value="PAS"/>
    <property type="match status" value="1"/>
</dbReference>